<dbReference type="Pfam" id="PF02902">
    <property type="entry name" value="Peptidase_C48"/>
    <property type="match status" value="1"/>
</dbReference>
<dbReference type="SUPFAM" id="SSF54001">
    <property type="entry name" value="Cysteine proteinases"/>
    <property type="match status" value="1"/>
</dbReference>
<proteinExistence type="inferred from homology"/>
<dbReference type="EnsemblPlants" id="Bo2g159350.1">
    <property type="protein sequence ID" value="Bo2g159350.1"/>
    <property type="gene ID" value="Bo2g159350"/>
</dbReference>
<dbReference type="HOGENOM" id="CLU_898195_0_0_1"/>
<dbReference type="InterPro" id="IPR003653">
    <property type="entry name" value="Peptidase_C48_C"/>
</dbReference>
<evidence type="ECO:0000313" key="5">
    <source>
        <dbReference type="EnsemblPlants" id="Bo2g159350.1"/>
    </source>
</evidence>
<dbReference type="GO" id="GO:0008234">
    <property type="term" value="F:cysteine-type peptidase activity"/>
    <property type="evidence" value="ECO:0007669"/>
    <property type="project" value="InterPro"/>
</dbReference>
<keyword evidence="6" id="KW-1185">Reference proteome</keyword>
<dbReference type="GO" id="GO:0006508">
    <property type="term" value="P:proteolysis"/>
    <property type="evidence" value="ECO:0007669"/>
    <property type="project" value="UniProtKB-KW"/>
</dbReference>
<keyword evidence="3" id="KW-0378">Hydrolase</keyword>
<dbReference type="Gene3D" id="3.40.395.10">
    <property type="entry name" value="Adenoviral Proteinase, Chain A"/>
    <property type="match status" value="1"/>
</dbReference>
<evidence type="ECO:0000256" key="2">
    <source>
        <dbReference type="ARBA" id="ARBA00022670"/>
    </source>
</evidence>
<evidence type="ECO:0000256" key="3">
    <source>
        <dbReference type="ARBA" id="ARBA00022801"/>
    </source>
</evidence>
<reference evidence="5 6" key="1">
    <citation type="journal article" date="2014" name="Genome Biol.">
        <title>Transcriptome and methylome profiling reveals relics of genome dominance in the mesopolyploid Brassica oleracea.</title>
        <authorList>
            <person name="Parkin I.A."/>
            <person name="Koh C."/>
            <person name="Tang H."/>
            <person name="Robinson S.J."/>
            <person name="Kagale S."/>
            <person name="Clarke W.E."/>
            <person name="Town C.D."/>
            <person name="Nixon J."/>
            <person name="Krishnakumar V."/>
            <person name="Bidwell S.L."/>
            <person name="Denoeud F."/>
            <person name="Belcram H."/>
            <person name="Links M.G."/>
            <person name="Just J."/>
            <person name="Clarke C."/>
            <person name="Bender T."/>
            <person name="Huebert T."/>
            <person name="Mason A.S."/>
            <person name="Pires J.C."/>
            <person name="Barker G."/>
            <person name="Moore J."/>
            <person name="Walley P.G."/>
            <person name="Manoli S."/>
            <person name="Batley J."/>
            <person name="Edwards D."/>
            <person name="Nelson M.N."/>
            <person name="Wang X."/>
            <person name="Paterson A.H."/>
            <person name="King G."/>
            <person name="Bancroft I."/>
            <person name="Chalhoub B."/>
            <person name="Sharpe A.G."/>
        </authorList>
    </citation>
    <scope>NUCLEOTIDE SEQUENCE</scope>
    <source>
        <strain evidence="5 6">cv. TO1000</strain>
    </source>
</reference>
<protein>
    <recommendedName>
        <fullName evidence="4">Ubiquitin-like protease family profile domain-containing protein</fullName>
    </recommendedName>
</protein>
<dbReference type="Proteomes" id="UP000032141">
    <property type="component" value="Chromosome C2"/>
</dbReference>
<evidence type="ECO:0000259" key="4">
    <source>
        <dbReference type="Pfam" id="PF02902"/>
    </source>
</evidence>
<evidence type="ECO:0000256" key="1">
    <source>
        <dbReference type="ARBA" id="ARBA00005234"/>
    </source>
</evidence>
<dbReference type="Gramene" id="Bo2g159350.1">
    <property type="protein sequence ID" value="Bo2g159350.1"/>
    <property type="gene ID" value="Bo2g159350"/>
</dbReference>
<keyword evidence="2" id="KW-0645">Protease</keyword>
<name>A0A0D3AXV1_BRAOL</name>
<dbReference type="eggNOG" id="ENOG502QSZR">
    <property type="taxonomic scope" value="Eukaryota"/>
</dbReference>
<sequence>MKEEVKKEEVKKHVDHRFDKLDSEIAQLKQTVTSAIVSRIDVPASERPQPSAMPIPRLKRKLSEDLYQTQDEKLDDVEMPDFHGNLHNLISLGYLSQGTSDWTFNVYKRDANTYSGTYRVKVTRTFQEIDAMLFLFQKRRALRRWKANMVAFMSWVFSNQIKCSYSTFTKDKTTFKVEGFLHNYGTVFDCAGLKHRKDVDPFANLIPQIVKSVQSAENKKHLNVRTYKIVYVPVPFINKSSSDCRVYALKFIECHALGLDFTLVNDDNIREARQKTAYDLWEAANDPELMLRMSKYTPPKTISSNVVELV</sequence>
<dbReference type="OMA" id="RRWKANM"/>
<dbReference type="InterPro" id="IPR038765">
    <property type="entry name" value="Papain-like_cys_pep_sf"/>
</dbReference>
<accession>A0A0D3AXV1</accession>
<dbReference type="AlphaFoldDB" id="A0A0D3AXV1"/>
<reference evidence="5" key="2">
    <citation type="submission" date="2015-03" db="UniProtKB">
        <authorList>
            <consortium name="EnsemblPlants"/>
        </authorList>
    </citation>
    <scope>IDENTIFICATION</scope>
</reference>
<organism evidence="5 6">
    <name type="scientific">Brassica oleracea var. oleracea</name>
    <dbReference type="NCBI Taxonomy" id="109376"/>
    <lineage>
        <taxon>Eukaryota</taxon>
        <taxon>Viridiplantae</taxon>
        <taxon>Streptophyta</taxon>
        <taxon>Embryophyta</taxon>
        <taxon>Tracheophyta</taxon>
        <taxon>Spermatophyta</taxon>
        <taxon>Magnoliopsida</taxon>
        <taxon>eudicotyledons</taxon>
        <taxon>Gunneridae</taxon>
        <taxon>Pentapetalae</taxon>
        <taxon>rosids</taxon>
        <taxon>malvids</taxon>
        <taxon>Brassicales</taxon>
        <taxon>Brassicaceae</taxon>
        <taxon>Brassiceae</taxon>
        <taxon>Brassica</taxon>
    </lineage>
</organism>
<feature type="domain" description="Ubiquitin-like protease family profile" evidence="4">
    <location>
        <begin position="185"/>
        <end position="282"/>
    </location>
</feature>
<comment type="similarity">
    <text evidence="1">Belongs to the peptidase C48 family.</text>
</comment>
<evidence type="ECO:0000313" key="6">
    <source>
        <dbReference type="Proteomes" id="UP000032141"/>
    </source>
</evidence>